<dbReference type="EMBL" id="LT670846">
    <property type="protein sequence ID" value="SHK37467.1"/>
    <property type="molecule type" value="Genomic_DNA"/>
</dbReference>
<dbReference type="RefSeq" id="WP_079653951.1">
    <property type="nucleotide sequence ID" value="NZ_LT670846.1"/>
</dbReference>
<dbReference type="OrthoDB" id="14995at2"/>
<dbReference type="AlphaFoldDB" id="A0A1M6RYT0"/>
<dbReference type="STRING" id="381751.SAMN05444391_0812"/>
<name>A0A1M6RYT0_9AQUI</name>
<keyword evidence="2" id="KW-1185">Reference proteome</keyword>
<reference evidence="1 2" key="1">
    <citation type="submission" date="2016-11" db="EMBL/GenBank/DDBJ databases">
        <authorList>
            <person name="Jaros S."/>
            <person name="Januszkiewicz K."/>
            <person name="Wedrychowicz H."/>
        </authorList>
    </citation>
    <scope>NUCLEOTIDE SEQUENCE [LARGE SCALE GENOMIC DNA]</scope>
    <source>
        <strain evidence="1 2">DSM 19557</strain>
    </source>
</reference>
<gene>
    <name evidence="1" type="ORF">SAMN05444391_0812</name>
</gene>
<organism evidence="1 2">
    <name type="scientific">Thermocrinis minervae</name>
    <dbReference type="NCBI Taxonomy" id="381751"/>
    <lineage>
        <taxon>Bacteria</taxon>
        <taxon>Pseudomonadati</taxon>
        <taxon>Aquificota</taxon>
        <taxon>Aquificia</taxon>
        <taxon>Aquificales</taxon>
        <taxon>Aquificaceae</taxon>
        <taxon>Thermocrinis</taxon>
    </lineage>
</organism>
<evidence type="ECO:0000313" key="2">
    <source>
        <dbReference type="Proteomes" id="UP000189810"/>
    </source>
</evidence>
<proteinExistence type="predicted"/>
<protein>
    <submittedName>
        <fullName evidence="1">Uncharacterized protein</fullName>
    </submittedName>
</protein>
<evidence type="ECO:0000313" key="1">
    <source>
        <dbReference type="EMBL" id="SHK37467.1"/>
    </source>
</evidence>
<sequence length="82" mass="9647">MDTREQALKLSHEVVKDLIDCGTKIDEYYRRFRELRVLEDSLSFQAALLNLEHAFFMVVQSMIVLKDQIGNLQIAARKEEIY</sequence>
<accession>A0A1M6RYT0</accession>
<dbReference type="Proteomes" id="UP000189810">
    <property type="component" value="Chromosome I"/>
</dbReference>